<gene>
    <name evidence="2" type="ORF">O3P16_08280</name>
</gene>
<feature type="signal peptide" evidence="1">
    <location>
        <begin position="1"/>
        <end position="32"/>
    </location>
</feature>
<dbReference type="EMBL" id="JAQGEF010000007">
    <property type="protein sequence ID" value="MDA3614802.1"/>
    <property type="molecule type" value="Genomic_DNA"/>
</dbReference>
<name>A0ABT4UKF4_9BACT</name>
<reference evidence="2 3" key="1">
    <citation type="submission" date="2022-12" db="EMBL/GenBank/DDBJ databases">
        <title>Chitinophagaceae gen. sp. nov., a new member of the family Chitinophagaceae, isolated from soil in a chemical factory.</title>
        <authorList>
            <person name="Ke Z."/>
        </authorList>
    </citation>
    <scope>NUCLEOTIDE SEQUENCE [LARGE SCALE GENOMIC DNA]</scope>
    <source>
        <strain evidence="2 3">LY-5</strain>
    </source>
</reference>
<proteinExistence type="predicted"/>
<keyword evidence="3" id="KW-1185">Reference proteome</keyword>
<evidence type="ECO:0000313" key="3">
    <source>
        <dbReference type="Proteomes" id="UP001210231"/>
    </source>
</evidence>
<dbReference type="Proteomes" id="UP001210231">
    <property type="component" value="Unassembled WGS sequence"/>
</dbReference>
<evidence type="ECO:0000313" key="2">
    <source>
        <dbReference type="EMBL" id="MDA3614802.1"/>
    </source>
</evidence>
<comment type="caution">
    <text evidence="2">The sequence shown here is derived from an EMBL/GenBank/DDBJ whole genome shotgun (WGS) entry which is preliminary data.</text>
</comment>
<protein>
    <submittedName>
        <fullName evidence="2">Uncharacterized protein</fullName>
    </submittedName>
</protein>
<feature type="chain" id="PRO_5047057675" evidence="1">
    <location>
        <begin position="33"/>
        <end position="147"/>
    </location>
</feature>
<sequence length="147" mass="16240">MKHSYIFSMCTFLRRKLFLLGLLLSATLVSNAQTTKAGSLKTAAGKIIRYNYLLLPAGEESQVKIVFSAESLKVLDAGDELKLSLPAQEGLMYDLSTIKVSETLGLSPVASRFFLTVRDVKDTVYFTCQTKKTSEMISTPVFSIITK</sequence>
<accession>A0ABT4UKF4</accession>
<evidence type="ECO:0000256" key="1">
    <source>
        <dbReference type="SAM" id="SignalP"/>
    </source>
</evidence>
<organism evidence="2 3">
    <name type="scientific">Polluticaenibacter yanchengensis</name>
    <dbReference type="NCBI Taxonomy" id="3014562"/>
    <lineage>
        <taxon>Bacteria</taxon>
        <taxon>Pseudomonadati</taxon>
        <taxon>Bacteroidota</taxon>
        <taxon>Chitinophagia</taxon>
        <taxon>Chitinophagales</taxon>
        <taxon>Chitinophagaceae</taxon>
        <taxon>Polluticaenibacter</taxon>
    </lineage>
</organism>
<keyword evidence="1" id="KW-0732">Signal</keyword>
<dbReference type="RefSeq" id="WP_407031126.1">
    <property type="nucleotide sequence ID" value="NZ_JAQGEF010000007.1"/>
</dbReference>